<protein>
    <submittedName>
        <fullName evidence="1">Uncharacterized protein</fullName>
    </submittedName>
</protein>
<keyword evidence="2" id="KW-1185">Reference proteome</keyword>
<gene>
    <name evidence="1" type="ORF">JVT61DRAFT_3925</name>
</gene>
<evidence type="ECO:0000313" key="1">
    <source>
        <dbReference type="EMBL" id="KAG6374572.1"/>
    </source>
</evidence>
<dbReference type="EMBL" id="JAGFBS010000017">
    <property type="protein sequence ID" value="KAG6374572.1"/>
    <property type="molecule type" value="Genomic_DNA"/>
</dbReference>
<name>A0A8I2YPA7_9AGAM</name>
<dbReference type="AlphaFoldDB" id="A0A8I2YPA7"/>
<accession>A0A8I2YPA7</accession>
<proteinExistence type="predicted"/>
<sequence>MPDLDIIASDSPPDLTKRGWYPKWSNDAEGRGSLVWFNQASMIQSAEIGYSSITAAQKAGAKATTNFQSDADKYFAPATFLSPPYSIRGN</sequence>
<dbReference type="OrthoDB" id="2686444at2759"/>
<dbReference type="Proteomes" id="UP000683000">
    <property type="component" value="Unassembled WGS sequence"/>
</dbReference>
<evidence type="ECO:0000313" key="2">
    <source>
        <dbReference type="Proteomes" id="UP000683000"/>
    </source>
</evidence>
<reference evidence="1" key="1">
    <citation type="submission" date="2021-03" db="EMBL/GenBank/DDBJ databases">
        <title>Evolutionary innovations through gain and loss of genes in the ectomycorrhizal Boletales.</title>
        <authorList>
            <person name="Wu G."/>
            <person name="Miyauchi S."/>
            <person name="Morin E."/>
            <person name="Yang Z.-L."/>
            <person name="Xu J."/>
            <person name="Martin F.M."/>
        </authorList>
    </citation>
    <scope>NUCLEOTIDE SEQUENCE</scope>
    <source>
        <strain evidence="1">BR01</strain>
    </source>
</reference>
<comment type="caution">
    <text evidence="1">The sequence shown here is derived from an EMBL/GenBank/DDBJ whole genome shotgun (WGS) entry which is preliminary data.</text>
</comment>
<organism evidence="1 2">
    <name type="scientific">Boletus reticuloceps</name>
    <dbReference type="NCBI Taxonomy" id="495285"/>
    <lineage>
        <taxon>Eukaryota</taxon>
        <taxon>Fungi</taxon>
        <taxon>Dikarya</taxon>
        <taxon>Basidiomycota</taxon>
        <taxon>Agaricomycotina</taxon>
        <taxon>Agaricomycetes</taxon>
        <taxon>Agaricomycetidae</taxon>
        <taxon>Boletales</taxon>
        <taxon>Boletineae</taxon>
        <taxon>Boletaceae</taxon>
        <taxon>Boletoideae</taxon>
        <taxon>Boletus</taxon>
    </lineage>
</organism>